<dbReference type="OrthoDB" id="10252587at2759"/>
<evidence type="ECO:0000313" key="8">
    <source>
        <dbReference type="Proteomes" id="UP000198287"/>
    </source>
</evidence>
<dbReference type="Pfam" id="PF05916">
    <property type="entry name" value="Sld5"/>
    <property type="match status" value="1"/>
</dbReference>
<accession>A0A226EXX4</accession>
<evidence type="ECO:0000256" key="5">
    <source>
        <dbReference type="RuleBase" id="RU368085"/>
    </source>
</evidence>
<name>A0A226EXX4_FOLCA</name>
<dbReference type="CDD" id="cd21696">
    <property type="entry name" value="GINS_B_Psf1"/>
    <property type="match status" value="1"/>
</dbReference>
<evidence type="ECO:0000313" key="7">
    <source>
        <dbReference type="EMBL" id="OXA62495.1"/>
    </source>
</evidence>
<keyword evidence="8" id="KW-1185">Reference proteome</keyword>
<dbReference type="OMA" id="AMCHIRR"/>
<dbReference type="InterPro" id="IPR021151">
    <property type="entry name" value="GINS_A"/>
</dbReference>
<dbReference type="InterPro" id="IPR036224">
    <property type="entry name" value="GINS_bundle-like_dom_sf"/>
</dbReference>
<sequence>MFGERSFELVKDVERQMTGCVTGVPTYDENGVRQVLDEMQLLFDQNQKDYNRIGQKVNQNDVTENLDVTMNSSTSTGAQGEAAGVYLRHTALERNKDCLLAYMSTRLERIRDLRWIKGSVLPEADQNNMTEQELQYFTDYNKILANYMRDIGVDGDFDGLDLTEHMEPPKSHMVYFKVLKEYGEFEPEDGKIIVLRKNCVHHLPKYQCETLIRQGVIEILTE</sequence>
<evidence type="ECO:0000256" key="4">
    <source>
        <dbReference type="ARBA" id="ARBA00023242"/>
    </source>
</evidence>
<dbReference type="STRING" id="158441.A0A226EXX4"/>
<comment type="subunit">
    <text evidence="5">Component of the GINS complex.</text>
</comment>
<comment type="similarity">
    <text evidence="2 5">Belongs to the GINS1/PSF1 family.</text>
</comment>
<dbReference type="GO" id="GO:1902983">
    <property type="term" value="P:DNA strand elongation involved in mitotic DNA replication"/>
    <property type="evidence" value="ECO:0007669"/>
    <property type="project" value="TreeGrafter"/>
</dbReference>
<evidence type="ECO:0000256" key="1">
    <source>
        <dbReference type="ARBA" id="ARBA00004123"/>
    </source>
</evidence>
<dbReference type="EMBL" id="LNIX01000001">
    <property type="protein sequence ID" value="OXA62495.1"/>
    <property type="molecule type" value="Genomic_DNA"/>
</dbReference>
<organism evidence="7 8">
    <name type="scientific">Folsomia candida</name>
    <name type="common">Springtail</name>
    <dbReference type="NCBI Taxonomy" id="158441"/>
    <lineage>
        <taxon>Eukaryota</taxon>
        <taxon>Metazoa</taxon>
        <taxon>Ecdysozoa</taxon>
        <taxon>Arthropoda</taxon>
        <taxon>Hexapoda</taxon>
        <taxon>Collembola</taxon>
        <taxon>Entomobryomorpha</taxon>
        <taxon>Isotomoidea</taxon>
        <taxon>Isotomidae</taxon>
        <taxon>Proisotominae</taxon>
        <taxon>Folsomia</taxon>
    </lineage>
</organism>
<keyword evidence="3 5" id="KW-0235">DNA replication</keyword>
<dbReference type="Gene3D" id="1.20.58.1030">
    <property type="match status" value="1"/>
</dbReference>
<proteinExistence type="inferred from homology"/>
<keyword evidence="4 5" id="KW-0539">Nucleus</keyword>
<dbReference type="AlphaFoldDB" id="A0A226EXX4"/>
<comment type="function">
    <text evidence="5">Required for correct functioning of the GINS complex, a complex that plays an essential role in the initiation of DNA replication, and progression of DNA replication forks. GINS complex seems to bind preferentially to single-stranded DNA.</text>
</comment>
<evidence type="ECO:0000256" key="2">
    <source>
        <dbReference type="ARBA" id="ARBA00006677"/>
    </source>
</evidence>
<evidence type="ECO:0000259" key="6">
    <source>
        <dbReference type="Pfam" id="PF05916"/>
    </source>
</evidence>
<protein>
    <recommendedName>
        <fullName evidence="5">DNA replication complex GINS protein PSF1</fullName>
    </recommendedName>
</protein>
<dbReference type="PANTHER" id="PTHR12914:SF2">
    <property type="entry name" value="DNA REPLICATION COMPLEX GINS PROTEIN PSF1"/>
    <property type="match status" value="1"/>
</dbReference>
<comment type="caution">
    <text evidence="7">The sequence shown here is derived from an EMBL/GenBank/DDBJ whole genome shotgun (WGS) entry which is preliminary data.</text>
</comment>
<dbReference type="Proteomes" id="UP000198287">
    <property type="component" value="Unassembled WGS sequence"/>
</dbReference>
<dbReference type="InterPro" id="IPR056783">
    <property type="entry name" value="PSF1_C"/>
</dbReference>
<evidence type="ECO:0000256" key="3">
    <source>
        <dbReference type="ARBA" id="ARBA00022705"/>
    </source>
</evidence>
<comment type="subcellular location">
    <subcellularLocation>
        <location evidence="1 5">Nucleus</location>
    </subcellularLocation>
</comment>
<gene>
    <name evidence="7" type="ORF">Fcan01_02781</name>
</gene>
<reference evidence="7 8" key="1">
    <citation type="submission" date="2015-12" db="EMBL/GenBank/DDBJ databases">
        <title>The genome of Folsomia candida.</title>
        <authorList>
            <person name="Faddeeva A."/>
            <person name="Derks M.F."/>
            <person name="Anvar Y."/>
            <person name="Smit S."/>
            <person name="Van Straalen N."/>
            <person name="Roelofs D."/>
        </authorList>
    </citation>
    <scope>NUCLEOTIDE SEQUENCE [LARGE SCALE GENOMIC DNA]</scope>
    <source>
        <strain evidence="7 8">VU population</strain>
        <tissue evidence="7">Whole body</tissue>
    </source>
</reference>
<dbReference type="CDD" id="cd11710">
    <property type="entry name" value="GINS_A_psf1"/>
    <property type="match status" value="1"/>
</dbReference>
<feature type="domain" description="GINS subunit" evidence="6">
    <location>
        <begin position="87"/>
        <end position="151"/>
    </location>
</feature>
<dbReference type="PANTHER" id="PTHR12914">
    <property type="entry name" value="PARTNER OF SLD5"/>
    <property type="match status" value="1"/>
</dbReference>
<dbReference type="GO" id="GO:0000811">
    <property type="term" value="C:GINS complex"/>
    <property type="evidence" value="ECO:0007669"/>
    <property type="project" value="UniProtKB-UniRule"/>
</dbReference>
<dbReference type="SUPFAM" id="SSF158573">
    <property type="entry name" value="GINS helical bundle-like"/>
    <property type="match status" value="1"/>
</dbReference>
<dbReference type="InterPro" id="IPR005339">
    <property type="entry name" value="GINS_Psf1"/>
</dbReference>